<sequence>MKAGMMKVQVLGLVCLVAARFERRKLNPQLYYKVQERMWKVETDQRDYRLLQLSNNMEVLIGRSPGYRKSLVALDVNVGLRHDPPEIRGLAHLCEHMIYDSSFISVRRN</sequence>
<gene>
    <name evidence="1" type="ORF">DSO57_1026329</name>
</gene>
<dbReference type="Proteomes" id="UP001165960">
    <property type="component" value="Unassembled WGS sequence"/>
</dbReference>
<reference evidence="1" key="1">
    <citation type="submission" date="2022-04" db="EMBL/GenBank/DDBJ databases">
        <title>Genome of the entomopathogenic fungus Entomophthora muscae.</title>
        <authorList>
            <person name="Elya C."/>
            <person name="Lovett B.R."/>
            <person name="Lee E."/>
            <person name="Macias A.M."/>
            <person name="Hajek A.E."/>
            <person name="De Bivort B.L."/>
            <person name="Kasson M.T."/>
            <person name="De Fine Licht H.H."/>
            <person name="Stajich J.E."/>
        </authorList>
    </citation>
    <scope>NUCLEOTIDE SEQUENCE</scope>
    <source>
        <strain evidence="1">Berkeley</strain>
    </source>
</reference>
<keyword evidence="2" id="KW-1185">Reference proteome</keyword>
<comment type="caution">
    <text evidence="1">The sequence shown here is derived from an EMBL/GenBank/DDBJ whole genome shotgun (WGS) entry which is preliminary data.</text>
</comment>
<evidence type="ECO:0000313" key="1">
    <source>
        <dbReference type="EMBL" id="KAJ9088104.1"/>
    </source>
</evidence>
<dbReference type="EMBL" id="QTSX02000153">
    <property type="protein sequence ID" value="KAJ9088104.1"/>
    <property type="molecule type" value="Genomic_DNA"/>
</dbReference>
<organism evidence="1 2">
    <name type="scientific">Entomophthora muscae</name>
    <dbReference type="NCBI Taxonomy" id="34485"/>
    <lineage>
        <taxon>Eukaryota</taxon>
        <taxon>Fungi</taxon>
        <taxon>Fungi incertae sedis</taxon>
        <taxon>Zoopagomycota</taxon>
        <taxon>Entomophthoromycotina</taxon>
        <taxon>Entomophthoromycetes</taxon>
        <taxon>Entomophthorales</taxon>
        <taxon>Entomophthoraceae</taxon>
        <taxon>Entomophthora</taxon>
    </lineage>
</organism>
<name>A0ACC2ULY2_9FUNG</name>
<accession>A0ACC2ULY2</accession>
<protein>
    <submittedName>
        <fullName evidence="1">Uncharacterized protein</fullName>
    </submittedName>
</protein>
<proteinExistence type="predicted"/>
<evidence type="ECO:0000313" key="2">
    <source>
        <dbReference type="Proteomes" id="UP001165960"/>
    </source>
</evidence>